<dbReference type="InterPro" id="IPR036397">
    <property type="entry name" value="RNaseH_sf"/>
</dbReference>
<evidence type="ECO:0000256" key="17">
    <source>
        <dbReference type="ARBA" id="ARBA00049467"/>
    </source>
</evidence>
<dbReference type="GO" id="GO:0050660">
    <property type="term" value="F:flavin adenine dinucleotide binding"/>
    <property type="evidence" value="ECO:0007669"/>
    <property type="project" value="InterPro"/>
</dbReference>
<dbReference type="InterPro" id="IPR002156">
    <property type="entry name" value="RNaseH_domain"/>
</dbReference>
<comment type="cofactor">
    <cofactor evidence="1">
        <name>FMN</name>
        <dbReference type="ChEBI" id="CHEBI:58210"/>
    </cofactor>
</comment>
<dbReference type="AlphaFoldDB" id="A0A5M9LBH0"/>
<evidence type="ECO:0000256" key="3">
    <source>
        <dbReference type="ARBA" id="ARBA00022643"/>
    </source>
</evidence>
<keyword evidence="7" id="KW-0560">Oxidoreductase</keyword>
<comment type="catalytic activity">
    <reaction evidence="15">
        <text>5,6-dihydrouridine(16) in tRNA + NAD(+) = uridine(16) in tRNA + NADH + H(+)</text>
        <dbReference type="Rhea" id="RHEA:53380"/>
        <dbReference type="Rhea" id="RHEA-COMP:13543"/>
        <dbReference type="Rhea" id="RHEA-COMP:13544"/>
        <dbReference type="ChEBI" id="CHEBI:15378"/>
        <dbReference type="ChEBI" id="CHEBI:57540"/>
        <dbReference type="ChEBI" id="CHEBI:57945"/>
        <dbReference type="ChEBI" id="CHEBI:65315"/>
        <dbReference type="ChEBI" id="CHEBI:74443"/>
        <dbReference type="EC" id="1.3.1.88"/>
    </reaction>
    <physiologicalReaction direction="right-to-left" evidence="15">
        <dbReference type="Rhea" id="RHEA:53382"/>
    </physiologicalReaction>
</comment>
<evidence type="ECO:0000256" key="13">
    <source>
        <dbReference type="ARBA" id="ARBA00047652"/>
    </source>
</evidence>
<evidence type="ECO:0000256" key="14">
    <source>
        <dbReference type="ARBA" id="ARBA00048342"/>
    </source>
</evidence>
<evidence type="ECO:0000256" key="18">
    <source>
        <dbReference type="SAM" id="MobiDB-lite"/>
    </source>
</evidence>
<dbReference type="GO" id="GO:0004523">
    <property type="term" value="F:RNA-DNA hybrid ribonuclease activity"/>
    <property type="evidence" value="ECO:0007669"/>
    <property type="project" value="InterPro"/>
</dbReference>
<dbReference type="CDD" id="cd02801">
    <property type="entry name" value="DUS_like_FMN"/>
    <property type="match status" value="1"/>
</dbReference>
<dbReference type="InterPro" id="IPR012337">
    <property type="entry name" value="RNaseH-like_sf"/>
</dbReference>
<evidence type="ECO:0000256" key="12">
    <source>
        <dbReference type="ARBA" id="ARBA00047287"/>
    </source>
</evidence>
<evidence type="ECO:0000256" key="4">
    <source>
        <dbReference type="ARBA" id="ARBA00022664"/>
    </source>
</evidence>
<feature type="region of interest" description="Disordered" evidence="18">
    <location>
        <begin position="462"/>
        <end position="481"/>
    </location>
</feature>
<dbReference type="SUPFAM" id="SSF51395">
    <property type="entry name" value="FMN-linked oxidoreductases"/>
    <property type="match status" value="1"/>
</dbReference>
<dbReference type="GO" id="GO:0003676">
    <property type="term" value="F:nucleic acid binding"/>
    <property type="evidence" value="ECO:0007669"/>
    <property type="project" value="InterPro"/>
</dbReference>
<protein>
    <recommendedName>
        <fullName evidence="10">tRNA-dihydrouridine(16/17) synthase [NAD(P)(+)]</fullName>
        <ecNumber evidence="10">1.3.1.88</ecNumber>
    </recommendedName>
</protein>
<feature type="compositionally biased region" description="Basic and acidic residues" evidence="18">
    <location>
        <begin position="311"/>
        <end position="322"/>
    </location>
</feature>
<evidence type="ECO:0000313" key="20">
    <source>
        <dbReference type="Proteomes" id="UP000249757"/>
    </source>
</evidence>
<dbReference type="InterPro" id="IPR013785">
    <property type="entry name" value="Aldolase_TIM"/>
</dbReference>
<evidence type="ECO:0000256" key="7">
    <source>
        <dbReference type="ARBA" id="ARBA00023002"/>
    </source>
</evidence>
<comment type="function">
    <text evidence="11">Catalyzes the synthesis of dihydrouridine, a modified base found in the D-loop of most tRNAs. Specifically modifies U47 in cytoplasmic tRNAs. Catalyzes the synthesis of dihydrouridine in some mRNAs, thereby affecting their translation.</text>
</comment>
<dbReference type="PROSITE" id="PS01136">
    <property type="entry name" value="UPF0034"/>
    <property type="match status" value="1"/>
</dbReference>
<evidence type="ECO:0000256" key="1">
    <source>
        <dbReference type="ARBA" id="ARBA00001917"/>
    </source>
</evidence>
<dbReference type="InterPro" id="IPR035587">
    <property type="entry name" value="DUS-like_FMN-bd"/>
</dbReference>
<comment type="similarity">
    <text evidence="9">Belongs to the Dus family. Dus1 subfamily.</text>
</comment>
<feature type="region of interest" description="Disordered" evidence="18">
    <location>
        <begin position="303"/>
        <end position="322"/>
    </location>
</feature>
<evidence type="ECO:0000256" key="9">
    <source>
        <dbReference type="ARBA" id="ARBA00038313"/>
    </source>
</evidence>
<dbReference type="SUPFAM" id="SSF53098">
    <property type="entry name" value="Ribonuclease H-like"/>
    <property type="match status" value="1"/>
</dbReference>
<dbReference type="Gene3D" id="3.20.20.70">
    <property type="entry name" value="Aldolase class I"/>
    <property type="match status" value="1"/>
</dbReference>
<dbReference type="PANTHER" id="PTHR11082:SF5">
    <property type="entry name" value="TRNA-DIHYDROURIDINE(16_17) SYNTHASE [NAD(P)(+)]-LIKE"/>
    <property type="match status" value="1"/>
</dbReference>
<dbReference type="Proteomes" id="UP000249757">
    <property type="component" value="Unassembled WGS sequence"/>
</dbReference>
<comment type="catalytic activity">
    <reaction evidence="13">
        <text>5,6-dihydrouridine(16) in tRNA + NADP(+) = uridine(16) in tRNA + NADPH + H(+)</text>
        <dbReference type="Rhea" id="RHEA:53376"/>
        <dbReference type="Rhea" id="RHEA-COMP:13543"/>
        <dbReference type="Rhea" id="RHEA-COMP:13544"/>
        <dbReference type="ChEBI" id="CHEBI:15378"/>
        <dbReference type="ChEBI" id="CHEBI:57783"/>
        <dbReference type="ChEBI" id="CHEBI:58349"/>
        <dbReference type="ChEBI" id="CHEBI:65315"/>
        <dbReference type="ChEBI" id="CHEBI:74443"/>
        <dbReference type="EC" id="1.3.1.88"/>
    </reaction>
    <physiologicalReaction direction="right-to-left" evidence="13">
        <dbReference type="Rhea" id="RHEA:53378"/>
    </physiologicalReaction>
</comment>
<dbReference type="InterPro" id="IPR018517">
    <property type="entry name" value="tRNA_hU_synthase_CS"/>
</dbReference>
<dbReference type="Gene3D" id="3.30.420.10">
    <property type="entry name" value="Ribonuclease H-like superfamily/Ribonuclease H"/>
    <property type="match status" value="1"/>
</dbReference>
<evidence type="ECO:0000256" key="16">
    <source>
        <dbReference type="ARBA" id="ARBA00049447"/>
    </source>
</evidence>
<evidence type="ECO:0000256" key="2">
    <source>
        <dbReference type="ARBA" id="ARBA00022630"/>
    </source>
</evidence>
<keyword evidence="8" id="KW-0520">NAD</keyword>
<feature type="region of interest" description="Disordered" evidence="18">
    <location>
        <begin position="346"/>
        <end position="401"/>
    </location>
</feature>
<comment type="catalytic activity">
    <reaction evidence="12">
        <text>5,6-dihydrouridine(17) in tRNA + NAD(+) = uridine(17) in tRNA + NADH + H(+)</text>
        <dbReference type="Rhea" id="RHEA:53372"/>
        <dbReference type="Rhea" id="RHEA-COMP:13541"/>
        <dbReference type="Rhea" id="RHEA-COMP:13542"/>
        <dbReference type="ChEBI" id="CHEBI:15378"/>
        <dbReference type="ChEBI" id="CHEBI:57540"/>
        <dbReference type="ChEBI" id="CHEBI:57945"/>
        <dbReference type="ChEBI" id="CHEBI:65315"/>
        <dbReference type="ChEBI" id="CHEBI:74443"/>
        <dbReference type="EC" id="1.3.1.88"/>
    </reaction>
    <physiologicalReaction direction="right-to-left" evidence="12">
        <dbReference type="Rhea" id="RHEA:53374"/>
    </physiologicalReaction>
</comment>
<evidence type="ECO:0000256" key="15">
    <source>
        <dbReference type="ARBA" id="ARBA00048934"/>
    </source>
</evidence>
<sequence>MATETTLAERGESVGVIESHGVAQENGKRRKLHGRAFYESIGSPKLVLAPMVEQSEFAWRLLSRSFLPESQQKNLLAYTPMFHSKMFGEKSNYRDAHFQPLKSTVPSPIDDYHLSQLRDSDRHLDGNPVFDRPLTVQFCSNDPDDFLRAAKHVAPFCDAVDLNLGCPQGIAKRGKYGAFLQEDWDLISRMIRKLHEELDVPVTAKMRVLETPEKTLAYAKTLLDAGASIITVHGRRREQKGHNTGLADWKMIRHLRENLPKETVIFANGNILQHEDIAKCLEATGADGVMSAEGNLYDPTIFAPPPPPGQEGREYWRGRDGKGGYRMDAVMRRYMDIIHRYALGQEPPSRKPLWMPGDIEEPASQTHGKPEDAEDDDEGPPKKKRKQMSKSEKKKEASNPNLTAMQAHLFHLLRPLVAEHHNVRDALARSRTADIDAFENVLTLVEKAVKEGIQKYEFEHADVTPSVSEPEEPPTEPLDPYESSLATVARVKRPYWVCQPYVRPLPKEAIEKGSMTMSKKEKKRLGLEAEQKAKKSEGEVEDVGLVPGGRVEERVARDGEVVEEPRDGVVCGPEEGECYDDETRTTMDRAADYATMFDTLFPRLAAEEGFRRLCISARTGRLRRIRASIPGSFVGMTIFDREAGFQTDEIRLEDIAYELANGLAIAYWADATYSGDGCREGVIGAGVVGVSGAFRYSLAKNGGRYTSGSNDAELFAISLALDHAKNQVQKGAQFRLVRIYTDAQGILDGLNCYTPLKRTLGPLIPGEMTALEVLFEHTQWLDRLGISTKLIWVKGHGKSNGNQAADALAALAVSKHTDLQKELYGGMIPERKIMTAADAPAAFKRRGDDWVKEWVYRANFGLDLITGLDSNQMFANLKLSMMRKPPVPGNEKPTPEKPQRPLETPGPLQHASEPLHQPARAIGHRVTFKKLPERERWNIGVIARVLLGYMS</sequence>
<dbReference type="GO" id="GO:0006397">
    <property type="term" value="P:mRNA processing"/>
    <property type="evidence" value="ECO:0007669"/>
    <property type="project" value="UniProtKB-KW"/>
</dbReference>
<keyword evidence="6" id="KW-0521">NADP</keyword>
<organism evidence="19 20">
    <name type="scientific">Pyrenophora tritici-repentis</name>
    <dbReference type="NCBI Taxonomy" id="45151"/>
    <lineage>
        <taxon>Eukaryota</taxon>
        <taxon>Fungi</taxon>
        <taxon>Dikarya</taxon>
        <taxon>Ascomycota</taxon>
        <taxon>Pezizomycotina</taxon>
        <taxon>Dothideomycetes</taxon>
        <taxon>Pleosporomycetidae</taxon>
        <taxon>Pleosporales</taxon>
        <taxon>Pleosporineae</taxon>
        <taxon>Pleosporaceae</taxon>
        <taxon>Pyrenophora</taxon>
    </lineage>
</organism>
<keyword evidence="3" id="KW-0288">FMN</keyword>
<evidence type="ECO:0000256" key="8">
    <source>
        <dbReference type="ARBA" id="ARBA00023027"/>
    </source>
</evidence>
<evidence type="ECO:0000256" key="6">
    <source>
        <dbReference type="ARBA" id="ARBA00022857"/>
    </source>
</evidence>
<keyword evidence="4" id="KW-0507">mRNA processing</keyword>
<dbReference type="GO" id="GO:0017150">
    <property type="term" value="F:tRNA dihydrouridine synthase activity"/>
    <property type="evidence" value="ECO:0007669"/>
    <property type="project" value="InterPro"/>
</dbReference>
<comment type="catalytic activity">
    <reaction evidence="16">
        <text>a 5,6-dihydrouridine in mRNA + NADP(+) = a uridine in mRNA + NADPH + H(+)</text>
        <dbReference type="Rhea" id="RHEA:69855"/>
        <dbReference type="Rhea" id="RHEA-COMP:14658"/>
        <dbReference type="Rhea" id="RHEA-COMP:17789"/>
        <dbReference type="ChEBI" id="CHEBI:15378"/>
        <dbReference type="ChEBI" id="CHEBI:57783"/>
        <dbReference type="ChEBI" id="CHEBI:58349"/>
        <dbReference type="ChEBI" id="CHEBI:65315"/>
        <dbReference type="ChEBI" id="CHEBI:74443"/>
    </reaction>
    <physiologicalReaction direction="right-to-left" evidence="16">
        <dbReference type="Rhea" id="RHEA:69857"/>
    </physiologicalReaction>
</comment>
<dbReference type="Pfam" id="PF01207">
    <property type="entry name" value="Dus"/>
    <property type="match status" value="1"/>
</dbReference>
<accession>A0A5M9LBH0</accession>
<dbReference type="PANTHER" id="PTHR11082">
    <property type="entry name" value="TRNA-DIHYDROURIDINE SYNTHASE"/>
    <property type="match status" value="1"/>
</dbReference>
<evidence type="ECO:0000256" key="5">
    <source>
        <dbReference type="ARBA" id="ARBA00022694"/>
    </source>
</evidence>
<comment type="catalytic activity">
    <reaction evidence="17">
        <text>5,6-dihydrouridine(17) in tRNA + NADP(+) = uridine(17) in tRNA + NADPH + H(+)</text>
        <dbReference type="Rhea" id="RHEA:53368"/>
        <dbReference type="Rhea" id="RHEA-COMP:13541"/>
        <dbReference type="Rhea" id="RHEA-COMP:13542"/>
        <dbReference type="ChEBI" id="CHEBI:15378"/>
        <dbReference type="ChEBI" id="CHEBI:57783"/>
        <dbReference type="ChEBI" id="CHEBI:58349"/>
        <dbReference type="ChEBI" id="CHEBI:65315"/>
        <dbReference type="ChEBI" id="CHEBI:74443"/>
        <dbReference type="EC" id="1.3.1.88"/>
    </reaction>
    <physiologicalReaction direction="right-to-left" evidence="17">
        <dbReference type="Rhea" id="RHEA:53370"/>
    </physiologicalReaction>
</comment>
<evidence type="ECO:0000256" key="11">
    <source>
        <dbReference type="ARBA" id="ARBA00045934"/>
    </source>
</evidence>
<feature type="region of interest" description="Disordered" evidence="18">
    <location>
        <begin position="882"/>
        <end position="919"/>
    </location>
</feature>
<dbReference type="PROSITE" id="PS50879">
    <property type="entry name" value="RNASE_H_1"/>
    <property type="match status" value="1"/>
</dbReference>
<keyword evidence="2" id="KW-0285">Flavoprotein</keyword>
<name>A0A5M9LBH0_9PLEO</name>
<dbReference type="EMBL" id="NRDI02000058">
    <property type="protein sequence ID" value="KAI1507119.1"/>
    <property type="molecule type" value="Genomic_DNA"/>
</dbReference>
<proteinExistence type="inferred from homology"/>
<dbReference type="EC" id="1.3.1.88" evidence="10"/>
<evidence type="ECO:0000313" key="19">
    <source>
        <dbReference type="EMBL" id="KAI1507119.1"/>
    </source>
</evidence>
<keyword evidence="5" id="KW-0819">tRNA processing</keyword>
<gene>
    <name evidence="19" type="ORF">Ptr86124_013945</name>
</gene>
<comment type="caution">
    <text evidence="19">The sequence shown here is derived from an EMBL/GenBank/DDBJ whole genome shotgun (WGS) entry which is preliminary data.</text>
</comment>
<keyword evidence="20" id="KW-1185">Reference proteome</keyword>
<dbReference type="OrthoDB" id="272303at2759"/>
<comment type="catalytic activity">
    <reaction evidence="14">
        <text>a 5,6-dihydrouridine in mRNA + NAD(+) = a uridine in mRNA + NADH + H(+)</text>
        <dbReference type="Rhea" id="RHEA:69851"/>
        <dbReference type="Rhea" id="RHEA-COMP:14658"/>
        <dbReference type="Rhea" id="RHEA-COMP:17789"/>
        <dbReference type="ChEBI" id="CHEBI:15378"/>
        <dbReference type="ChEBI" id="CHEBI:57540"/>
        <dbReference type="ChEBI" id="CHEBI:57945"/>
        <dbReference type="ChEBI" id="CHEBI:65315"/>
        <dbReference type="ChEBI" id="CHEBI:74443"/>
    </reaction>
    <physiologicalReaction direction="right-to-left" evidence="14">
        <dbReference type="Rhea" id="RHEA:69853"/>
    </physiologicalReaction>
</comment>
<reference evidence="20" key="1">
    <citation type="journal article" date="2022" name="Microb. Genom.">
        <title>A global pangenome for the wheat fungal pathogen Pyrenophora tritici-repentis and prediction of effector protein structural homology.</title>
        <authorList>
            <person name="Moolhuijzen P.M."/>
            <person name="See P.T."/>
            <person name="Shi G."/>
            <person name="Powell H.R."/>
            <person name="Cockram J."/>
            <person name="Jorgensen L.N."/>
            <person name="Benslimane H."/>
            <person name="Strelkov S.E."/>
            <person name="Turner J."/>
            <person name="Liu Z."/>
            <person name="Moffat C.S."/>
        </authorList>
    </citation>
    <scope>NUCLEOTIDE SEQUENCE [LARGE SCALE GENOMIC DNA]</scope>
</reference>
<evidence type="ECO:0000256" key="10">
    <source>
        <dbReference type="ARBA" id="ARBA00038890"/>
    </source>
</evidence>
<dbReference type="Pfam" id="PF00075">
    <property type="entry name" value="RNase_H"/>
    <property type="match status" value="1"/>
</dbReference>